<name>A0A6A4H0I8_9AGAR</name>
<dbReference type="EMBL" id="ML769632">
    <property type="protein sequence ID" value="KAE9391213.1"/>
    <property type="molecule type" value="Genomic_DNA"/>
</dbReference>
<dbReference type="InterPro" id="IPR001611">
    <property type="entry name" value="Leu-rich_rpt"/>
</dbReference>
<reference evidence="1" key="1">
    <citation type="journal article" date="2019" name="Environ. Microbiol.">
        <title>Fungal ecological strategies reflected in gene transcription - a case study of two litter decomposers.</title>
        <authorList>
            <person name="Barbi F."/>
            <person name="Kohler A."/>
            <person name="Barry K."/>
            <person name="Baskaran P."/>
            <person name="Daum C."/>
            <person name="Fauchery L."/>
            <person name="Ihrmark K."/>
            <person name="Kuo A."/>
            <person name="LaButti K."/>
            <person name="Lipzen A."/>
            <person name="Morin E."/>
            <person name="Grigoriev I.V."/>
            <person name="Henrissat B."/>
            <person name="Lindahl B."/>
            <person name="Martin F."/>
        </authorList>
    </citation>
    <scope>NUCLEOTIDE SEQUENCE</scope>
    <source>
        <strain evidence="1">JB14</strain>
    </source>
</reference>
<proteinExistence type="predicted"/>
<dbReference type="Proteomes" id="UP000799118">
    <property type="component" value="Unassembled WGS sequence"/>
</dbReference>
<sequence length="668" mass="75589">MNDYFFGLFEGTVAASKEDFAIHILNSDIARQSLSTYLNLSDNDITMLDNVCNLGKSNQTLSGIVSFLCALLKQRNDNYSWMCGRLPNEILSQIFLNVWTRWDDDEEHDVFVGKFSSSISAIPDSQDAWNSPYNRLTSGIVPLWFTLSLVCTKWRDIIVDTPTLWTGCLSFLIKSERSFDRIPFGLELAKRAVGRRLPLDVSLCFHRPGQNNHLSQWPKIDPRSPRLLKLAKSLPSFYASAMPHARSLHIEARDIFIQPLLFMKQGLWPELENLTISLQSSYCNTCGDELAMGDVFLDTPKLTQVCLIDEYVSDSSTFPLVPSLALPWEQLTHLTIRQSQGDPSDVRDVFWSCSNTLQFCEIRMLGWDVDHRDRLDEQSRSALNMDSNLVYFPCLTDLFLDFNRYTSVTDSDPNDDAAENRVVGHRVNTFIAPMFDRLVLPALRTLHISTAVPFIDPAVSGAPLIFNHHSVEDFGLVQLQERSGFMLDLFEIEYPGMGGPQLREFLSTVPYLETLSVLESMWMSEDNGDDDIWMSEDDGDALAPGTTPRKFIFLPKLKSLIIQEFADIHISDDMYEWQALMFLNVIRKRCADPSEDFGLQSIAFDIKRNSTRPILPAPVLLELGNLPKKVEWLIGSGLLRGSEAVRASFAPVHALGPVERNAHARILA</sequence>
<evidence type="ECO:0000313" key="2">
    <source>
        <dbReference type="Proteomes" id="UP000799118"/>
    </source>
</evidence>
<gene>
    <name evidence="1" type="ORF">BT96DRAFT_979924</name>
</gene>
<dbReference type="PROSITE" id="PS51450">
    <property type="entry name" value="LRR"/>
    <property type="match status" value="1"/>
</dbReference>
<organism evidence="1 2">
    <name type="scientific">Gymnopus androsaceus JB14</name>
    <dbReference type="NCBI Taxonomy" id="1447944"/>
    <lineage>
        <taxon>Eukaryota</taxon>
        <taxon>Fungi</taxon>
        <taxon>Dikarya</taxon>
        <taxon>Basidiomycota</taxon>
        <taxon>Agaricomycotina</taxon>
        <taxon>Agaricomycetes</taxon>
        <taxon>Agaricomycetidae</taxon>
        <taxon>Agaricales</taxon>
        <taxon>Marasmiineae</taxon>
        <taxon>Omphalotaceae</taxon>
        <taxon>Gymnopus</taxon>
    </lineage>
</organism>
<evidence type="ECO:0000313" key="1">
    <source>
        <dbReference type="EMBL" id="KAE9391213.1"/>
    </source>
</evidence>
<dbReference type="AlphaFoldDB" id="A0A6A4H0I8"/>
<accession>A0A6A4H0I8</accession>
<protein>
    <submittedName>
        <fullName evidence="1">Uncharacterized protein</fullName>
    </submittedName>
</protein>
<keyword evidence="2" id="KW-1185">Reference proteome</keyword>